<evidence type="ECO:0000313" key="3">
    <source>
        <dbReference type="EMBL" id="KAE8971081.1"/>
    </source>
</evidence>
<evidence type="ECO:0000259" key="2">
    <source>
        <dbReference type="PROSITE" id="PS50011"/>
    </source>
</evidence>
<comment type="caution">
    <text evidence="3">The sequence shown here is derived from an EMBL/GenBank/DDBJ whole genome shotgun (WGS) entry which is preliminary data.</text>
</comment>
<feature type="domain" description="Protein kinase" evidence="2">
    <location>
        <begin position="232"/>
        <end position="505"/>
    </location>
</feature>
<feature type="compositionally biased region" description="Low complexity" evidence="1">
    <location>
        <begin position="16"/>
        <end position="30"/>
    </location>
</feature>
<dbReference type="Pfam" id="PF00069">
    <property type="entry name" value="Pkinase"/>
    <property type="match status" value="1"/>
</dbReference>
<gene>
    <name evidence="3" type="ORF">PF011_g26172</name>
</gene>
<protein>
    <recommendedName>
        <fullName evidence="2">Protein kinase domain-containing protein</fullName>
    </recommendedName>
</protein>
<dbReference type="EMBL" id="QXFW01003388">
    <property type="protein sequence ID" value="KAE8971081.1"/>
    <property type="molecule type" value="Genomic_DNA"/>
</dbReference>
<reference evidence="3 4" key="1">
    <citation type="submission" date="2018-09" db="EMBL/GenBank/DDBJ databases">
        <title>Genomic investigation of the strawberry pathogen Phytophthora fragariae indicates pathogenicity is determined by transcriptional variation in three key races.</title>
        <authorList>
            <person name="Adams T.M."/>
            <person name="Armitage A.D."/>
            <person name="Sobczyk M.K."/>
            <person name="Bates H.J."/>
            <person name="Dunwell J.M."/>
            <person name="Nellist C.F."/>
            <person name="Harrison R.J."/>
        </authorList>
    </citation>
    <scope>NUCLEOTIDE SEQUENCE [LARGE SCALE GENOMIC DNA]</scope>
    <source>
        <strain evidence="3 4">SCRP245</strain>
    </source>
</reference>
<name>A0A6A3HN79_9STRA</name>
<dbReference type="Gene3D" id="1.10.510.10">
    <property type="entry name" value="Transferase(Phosphotransferase) domain 1"/>
    <property type="match status" value="1"/>
</dbReference>
<dbReference type="InterPro" id="IPR051681">
    <property type="entry name" value="Ser/Thr_Kinases-Pseudokinases"/>
</dbReference>
<dbReference type="InterPro" id="IPR011009">
    <property type="entry name" value="Kinase-like_dom_sf"/>
</dbReference>
<feature type="compositionally biased region" description="Basic residues" evidence="1">
    <location>
        <begin position="89"/>
        <end position="102"/>
    </location>
</feature>
<sequence>MEIMKPHFVSSRLPRTSVPSPMSPQSTSTSQDVATLQTLKPQPHQLMFASLLQWALTLGLLLQSELPTKQAAPKRRLFRRNSSSSTIKKEKKKEKEKKKPTKARSETFRLEPTARDSLTFTRTEEGGAMAAAVSLFHQAIGVKLDEVVDLAELQHKVELEGKEQGWTWRKQLEEDREKEEAELSARAAKNALPFARNMLLHEPMEALTLLKFEIDFFKSDNSTRHVASMKKVLQCEKLTRGSVGTAHRGVWVDRKPVDGTKPEQEGDREEQQKSYKVVVKRYFIHADAIELFRQEVEAWFAIKHINILKLFGASHCSRPALLVLEDATNGPLVNYLTLQRQLQAEKRRATEGLKYLHEELRLVHSNLKSDNILVTGDGRVKLTDFGLGVLALQDQAIQESKFQEIGWRAPNCLKKKPYRRPSFQDDIYSFGLCVLDVLVPKFSSINPNSRQDAKHVGDEGFNPLSEQVLDLIGDESHKQFVRCMCQENPEMRLSLKQAISRMEEMRDAAAREPADSSDCCIL</sequence>
<feature type="region of interest" description="Disordered" evidence="1">
    <location>
        <begin position="1"/>
        <end position="33"/>
    </location>
</feature>
<organism evidence="3 4">
    <name type="scientific">Phytophthora fragariae</name>
    <dbReference type="NCBI Taxonomy" id="53985"/>
    <lineage>
        <taxon>Eukaryota</taxon>
        <taxon>Sar</taxon>
        <taxon>Stramenopiles</taxon>
        <taxon>Oomycota</taxon>
        <taxon>Peronosporomycetes</taxon>
        <taxon>Peronosporales</taxon>
        <taxon>Peronosporaceae</taxon>
        <taxon>Phytophthora</taxon>
    </lineage>
</organism>
<dbReference type="PANTHER" id="PTHR44329:SF214">
    <property type="entry name" value="PROTEIN KINASE DOMAIN-CONTAINING PROTEIN"/>
    <property type="match status" value="1"/>
</dbReference>
<dbReference type="Proteomes" id="UP000460718">
    <property type="component" value="Unassembled WGS sequence"/>
</dbReference>
<feature type="region of interest" description="Disordered" evidence="1">
    <location>
        <begin position="71"/>
        <end position="108"/>
    </location>
</feature>
<dbReference type="GO" id="GO:0004674">
    <property type="term" value="F:protein serine/threonine kinase activity"/>
    <property type="evidence" value="ECO:0007669"/>
    <property type="project" value="TreeGrafter"/>
</dbReference>
<dbReference type="AlphaFoldDB" id="A0A6A3HN79"/>
<dbReference type="InterPro" id="IPR000719">
    <property type="entry name" value="Prot_kinase_dom"/>
</dbReference>
<dbReference type="PANTHER" id="PTHR44329">
    <property type="entry name" value="SERINE/THREONINE-PROTEIN KINASE TNNI3K-RELATED"/>
    <property type="match status" value="1"/>
</dbReference>
<proteinExistence type="predicted"/>
<evidence type="ECO:0000256" key="1">
    <source>
        <dbReference type="SAM" id="MobiDB-lite"/>
    </source>
</evidence>
<evidence type="ECO:0000313" key="4">
    <source>
        <dbReference type="Proteomes" id="UP000460718"/>
    </source>
</evidence>
<dbReference type="SUPFAM" id="SSF56112">
    <property type="entry name" value="Protein kinase-like (PK-like)"/>
    <property type="match status" value="1"/>
</dbReference>
<dbReference type="PROSITE" id="PS50011">
    <property type="entry name" value="PROTEIN_KINASE_DOM"/>
    <property type="match status" value="1"/>
</dbReference>
<dbReference type="GO" id="GO:0005524">
    <property type="term" value="F:ATP binding"/>
    <property type="evidence" value="ECO:0007669"/>
    <property type="project" value="InterPro"/>
</dbReference>
<accession>A0A6A3HN79</accession>